<dbReference type="GO" id="GO:0005634">
    <property type="term" value="C:nucleus"/>
    <property type="evidence" value="ECO:0007669"/>
    <property type="project" value="UniProtKB-SubCell"/>
</dbReference>
<reference evidence="8 9" key="1">
    <citation type="journal article" date="2015" name="Genome Biol. Evol.">
        <title>Phylogenomic analyses indicate that early fungi evolved digesting cell walls of algal ancestors of land plants.</title>
        <authorList>
            <person name="Chang Y."/>
            <person name="Wang S."/>
            <person name="Sekimoto S."/>
            <person name="Aerts A.L."/>
            <person name="Choi C."/>
            <person name="Clum A."/>
            <person name="LaButti K.M."/>
            <person name="Lindquist E.A."/>
            <person name="Yee Ngan C."/>
            <person name="Ohm R.A."/>
            <person name="Salamov A.A."/>
            <person name="Grigoriev I.V."/>
            <person name="Spatafora J.W."/>
            <person name="Berbee M.L."/>
        </authorList>
    </citation>
    <scope>NUCLEOTIDE SEQUENCE [LARGE SCALE GENOMIC DNA]</scope>
    <source>
        <strain evidence="8 9">NRRL 28638</strain>
    </source>
</reference>
<evidence type="ECO:0008006" key="10">
    <source>
        <dbReference type="Google" id="ProtNLM"/>
    </source>
</evidence>
<evidence type="ECO:0000256" key="6">
    <source>
        <dbReference type="ARBA" id="ARBA00023242"/>
    </source>
</evidence>
<dbReference type="GO" id="GO:0000978">
    <property type="term" value="F:RNA polymerase II cis-regulatory region sequence-specific DNA binding"/>
    <property type="evidence" value="ECO:0007669"/>
    <property type="project" value="TreeGrafter"/>
</dbReference>
<comment type="similarity">
    <text evidence="2">Belongs to the SNAPC3/SRD2 family.</text>
</comment>
<dbReference type="InterPro" id="IPR022042">
    <property type="entry name" value="snRNA-activating_su3"/>
</dbReference>
<evidence type="ECO:0000256" key="7">
    <source>
        <dbReference type="SAM" id="MobiDB-lite"/>
    </source>
</evidence>
<accession>A0A137PA81</accession>
<dbReference type="GO" id="GO:0019185">
    <property type="term" value="C:snRNA-activating protein complex"/>
    <property type="evidence" value="ECO:0007669"/>
    <property type="project" value="TreeGrafter"/>
</dbReference>
<protein>
    <recommendedName>
        <fullName evidence="10">snRNA-activating protein complex subunit 3</fullName>
    </recommendedName>
</protein>
<organism evidence="8 9">
    <name type="scientific">Conidiobolus coronatus (strain ATCC 28846 / CBS 209.66 / NRRL 28638)</name>
    <name type="common">Delacroixia coronata</name>
    <dbReference type="NCBI Taxonomy" id="796925"/>
    <lineage>
        <taxon>Eukaryota</taxon>
        <taxon>Fungi</taxon>
        <taxon>Fungi incertae sedis</taxon>
        <taxon>Zoopagomycota</taxon>
        <taxon>Entomophthoromycotina</taxon>
        <taxon>Entomophthoromycetes</taxon>
        <taxon>Entomophthorales</taxon>
        <taxon>Ancylistaceae</taxon>
        <taxon>Conidiobolus</taxon>
    </lineage>
</organism>
<dbReference type="GO" id="GO:0003681">
    <property type="term" value="F:bent DNA binding"/>
    <property type="evidence" value="ECO:0007669"/>
    <property type="project" value="TreeGrafter"/>
</dbReference>
<feature type="region of interest" description="Disordered" evidence="7">
    <location>
        <begin position="145"/>
        <end position="203"/>
    </location>
</feature>
<sequence length="534" mass="60980">MRLHPNSSHLIDPVAFAKDFTEALELTDSQPDYYSLLKSQPIFSQVEERCKIPDRCALPNQLFADPSLYFQWKYNREEKVKSKVSKQIKTIKVTPNKNQPINPPKPFLTDFVKEDLESASRTRIAQVSANKRAKLNNLKVDVRTSNQAVEREDSPLSPLTDLSNDSGGEESKKSINQSSSHIKGENGDEPPSPKYKGLVFPPNHPMDIVPPELHLQSLGSIDVNDLLTNIALTLEQRLHNLIFLLDSSRIRSVQELNRHELVGKQRVEMNYLPSTKTKPRHHSSSDQGLGRSVPVFSIAIFFPNKKPQYRMQEFLLLGSQPLTDLRDALYCLSDFVASAIEPPCPSKPGAALQNEKVDRLNSRTKKMSSSYFFVEDVFYCDTRADKSEDYANTIMEWGGDPARQTQPNNPFKSLKLAHGESVCFQDLAWRIDQPYLFTHQGNCEHIFIVKEIRLLDPKIDDTVFDAYPKPVFMSKINRHKCQMCNLFPAKYITVGDIHAGESPCFFCEHCFDPFHFDEDGQPLYDFATYFYAYD</sequence>
<dbReference type="Proteomes" id="UP000070444">
    <property type="component" value="Unassembled WGS sequence"/>
</dbReference>
<evidence type="ECO:0000256" key="3">
    <source>
        <dbReference type="ARBA" id="ARBA00023015"/>
    </source>
</evidence>
<keyword evidence="6" id="KW-0539">Nucleus</keyword>
<evidence type="ECO:0000256" key="1">
    <source>
        <dbReference type="ARBA" id="ARBA00004123"/>
    </source>
</evidence>
<keyword evidence="5" id="KW-0804">Transcription</keyword>
<dbReference type="GO" id="GO:0001006">
    <property type="term" value="F:RNA polymerase III type 3 promoter sequence-specific DNA binding"/>
    <property type="evidence" value="ECO:0007669"/>
    <property type="project" value="TreeGrafter"/>
</dbReference>
<dbReference type="GO" id="GO:0042795">
    <property type="term" value="P:snRNA transcription by RNA polymerase II"/>
    <property type="evidence" value="ECO:0007669"/>
    <property type="project" value="TreeGrafter"/>
</dbReference>
<evidence type="ECO:0000313" key="8">
    <source>
        <dbReference type="EMBL" id="KXN71913.1"/>
    </source>
</evidence>
<dbReference type="GO" id="GO:0042796">
    <property type="term" value="P:snRNA transcription by RNA polymerase III"/>
    <property type="evidence" value="ECO:0007669"/>
    <property type="project" value="TreeGrafter"/>
</dbReference>
<dbReference type="Pfam" id="PF12251">
    <property type="entry name" value="SNAPC3"/>
    <property type="match status" value="1"/>
</dbReference>
<proteinExistence type="inferred from homology"/>
<keyword evidence="3" id="KW-0805">Transcription regulation</keyword>
<dbReference type="OrthoDB" id="3437960at2759"/>
<name>A0A137PA81_CONC2</name>
<evidence type="ECO:0000256" key="2">
    <source>
        <dbReference type="ARBA" id="ARBA00010410"/>
    </source>
</evidence>
<dbReference type="AlphaFoldDB" id="A0A137PA81"/>
<dbReference type="STRING" id="796925.A0A137PA81"/>
<gene>
    <name evidence="8" type="ORF">CONCODRAFT_5334</name>
</gene>
<keyword evidence="4" id="KW-0238">DNA-binding</keyword>
<evidence type="ECO:0000256" key="5">
    <source>
        <dbReference type="ARBA" id="ARBA00023163"/>
    </source>
</evidence>
<dbReference type="PANTHER" id="PTHR13421">
    <property type="entry name" value="SNRNA-ACTIVATING PROTEIN COMPLEX SUBUNIT 3"/>
    <property type="match status" value="1"/>
</dbReference>
<comment type="subcellular location">
    <subcellularLocation>
        <location evidence="1">Nucleus</location>
    </subcellularLocation>
</comment>
<dbReference type="EMBL" id="KQ964464">
    <property type="protein sequence ID" value="KXN71913.1"/>
    <property type="molecule type" value="Genomic_DNA"/>
</dbReference>
<evidence type="ECO:0000256" key="4">
    <source>
        <dbReference type="ARBA" id="ARBA00023125"/>
    </source>
</evidence>
<dbReference type="PANTHER" id="PTHR13421:SF16">
    <property type="entry name" value="SNRNA-ACTIVATING PROTEIN COMPLEX SUBUNIT 3"/>
    <property type="match status" value="1"/>
</dbReference>
<keyword evidence="9" id="KW-1185">Reference proteome</keyword>
<dbReference type="GO" id="GO:0001046">
    <property type="term" value="F:core promoter sequence-specific DNA binding"/>
    <property type="evidence" value="ECO:0007669"/>
    <property type="project" value="TreeGrafter"/>
</dbReference>
<evidence type="ECO:0000313" key="9">
    <source>
        <dbReference type="Proteomes" id="UP000070444"/>
    </source>
</evidence>